<protein>
    <submittedName>
        <fullName evidence="9">SHOCT domain-containing protein</fullName>
    </submittedName>
</protein>
<keyword evidence="10" id="KW-1185">Reference proteome</keyword>
<evidence type="ECO:0000256" key="1">
    <source>
        <dbReference type="ARBA" id="ARBA00004651"/>
    </source>
</evidence>
<feature type="domain" description="Cardiolipin synthase N-terminal" evidence="8">
    <location>
        <begin position="23"/>
        <end position="69"/>
    </location>
</feature>
<keyword evidence="4 6" id="KW-1133">Transmembrane helix</keyword>
<keyword evidence="2" id="KW-1003">Cell membrane</keyword>
<dbReference type="RefSeq" id="WP_289445940.1">
    <property type="nucleotide sequence ID" value="NZ_JAUCGR010000001.1"/>
</dbReference>
<comment type="caution">
    <text evidence="9">The sequence shown here is derived from an EMBL/GenBank/DDBJ whole genome shotgun (WGS) entry which is preliminary data.</text>
</comment>
<evidence type="ECO:0000313" key="10">
    <source>
        <dbReference type="Proteomes" id="UP001321453"/>
    </source>
</evidence>
<evidence type="ECO:0000256" key="2">
    <source>
        <dbReference type="ARBA" id="ARBA00022475"/>
    </source>
</evidence>
<evidence type="ECO:0000259" key="7">
    <source>
        <dbReference type="Pfam" id="PF09851"/>
    </source>
</evidence>
<reference evidence="9 10" key="1">
    <citation type="submission" date="2023-06" db="EMBL/GenBank/DDBJ databases">
        <title>Cellulomonas sp. MW9 Whole genome sequence.</title>
        <authorList>
            <person name="Park S."/>
        </authorList>
    </citation>
    <scope>NUCLEOTIDE SEQUENCE [LARGE SCALE GENOMIC DNA]</scope>
    <source>
        <strain evidence="9 10">MW9</strain>
    </source>
</reference>
<accession>A0ABT7S5A2</accession>
<feature type="domain" description="SHOCT" evidence="7">
    <location>
        <begin position="103"/>
        <end position="130"/>
    </location>
</feature>
<organism evidence="9 10">
    <name type="scientific">Cellulomonas edaphi</name>
    <dbReference type="NCBI Taxonomy" id="3053468"/>
    <lineage>
        <taxon>Bacteria</taxon>
        <taxon>Bacillati</taxon>
        <taxon>Actinomycetota</taxon>
        <taxon>Actinomycetes</taxon>
        <taxon>Micrococcales</taxon>
        <taxon>Cellulomonadaceae</taxon>
        <taxon>Cellulomonas</taxon>
    </lineage>
</organism>
<evidence type="ECO:0000256" key="3">
    <source>
        <dbReference type="ARBA" id="ARBA00022692"/>
    </source>
</evidence>
<evidence type="ECO:0000313" key="9">
    <source>
        <dbReference type="EMBL" id="MDM7830780.1"/>
    </source>
</evidence>
<proteinExistence type="predicted"/>
<evidence type="ECO:0000256" key="6">
    <source>
        <dbReference type="SAM" id="Phobius"/>
    </source>
</evidence>
<dbReference type="Proteomes" id="UP001321453">
    <property type="component" value="Unassembled WGS sequence"/>
</dbReference>
<sequence length="131" mass="14611">MVTVWEPSLGDVFLSMLWFFLFVIWIWLLITVFADIIRSEDMGGWGKALWTILVIVLPYLGVFVYLVARGRSMTERAARSAKLQQEQLRAYVEGVAAPPSPAEEIGRLAELHASGVLTAEEFAQAKGKLLA</sequence>
<comment type="subcellular location">
    <subcellularLocation>
        <location evidence="1">Cell membrane</location>
        <topology evidence="1">Multi-pass membrane protein</topology>
    </subcellularLocation>
</comment>
<dbReference type="InterPro" id="IPR018649">
    <property type="entry name" value="SHOCT"/>
</dbReference>
<keyword evidence="3 6" id="KW-0812">Transmembrane</keyword>
<evidence type="ECO:0000259" key="8">
    <source>
        <dbReference type="Pfam" id="PF13396"/>
    </source>
</evidence>
<keyword evidence="5 6" id="KW-0472">Membrane</keyword>
<evidence type="ECO:0000256" key="4">
    <source>
        <dbReference type="ARBA" id="ARBA00022989"/>
    </source>
</evidence>
<feature type="transmembrane region" description="Helical" evidence="6">
    <location>
        <begin position="48"/>
        <end position="68"/>
    </location>
</feature>
<dbReference type="Pfam" id="PF13396">
    <property type="entry name" value="PLDc_N"/>
    <property type="match status" value="1"/>
</dbReference>
<dbReference type="EMBL" id="JAUCGR010000001">
    <property type="protein sequence ID" value="MDM7830780.1"/>
    <property type="molecule type" value="Genomic_DNA"/>
</dbReference>
<dbReference type="Pfam" id="PF09851">
    <property type="entry name" value="SHOCT"/>
    <property type="match status" value="1"/>
</dbReference>
<dbReference type="InterPro" id="IPR027379">
    <property type="entry name" value="CLS_N"/>
</dbReference>
<gene>
    <name evidence="9" type="ORF">QRT05_05505</name>
</gene>
<feature type="transmembrane region" description="Helical" evidence="6">
    <location>
        <begin position="12"/>
        <end position="36"/>
    </location>
</feature>
<evidence type="ECO:0000256" key="5">
    <source>
        <dbReference type="ARBA" id="ARBA00023136"/>
    </source>
</evidence>
<name>A0ABT7S5A2_9CELL</name>